<dbReference type="GO" id="GO:0016810">
    <property type="term" value="F:hydrolase activity, acting on carbon-nitrogen (but not peptide) bonds"/>
    <property type="evidence" value="ECO:0007669"/>
    <property type="project" value="InterPro"/>
</dbReference>
<evidence type="ECO:0000313" key="3">
    <source>
        <dbReference type="EMBL" id="MBR7677410.1"/>
    </source>
</evidence>
<dbReference type="PROSITE" id="PS51677">
    <property type="entry name" value="NODB"/>
    <property type="match status" value="1"/>
</dbReference>
<evidence type="ECO:0000259" key="2">
    <source>
        <dbReference type="PROSITE" id="PS51677"/>
    </source>
</evidence>
<proteinExistence type="predicted"/>
<dbReference type="AlphaFoldDB" id="A0A8T4J1N3"/>
<comment type="caution">
    <text evidence="3">The sequence shown here is derived from an EMBL/GenBank/DDBJ whole genome shotgun (WGS) entry which is preliminary data.</text>
</comment>
<feature type="region of interest" description="Disordered" evidence="1">
    <location>
        <begin position="1"/>
        <end position="52"/>
    </location>
</feature>
<evidence type="ECO:0000256" key="1">
    <source>
        <dbReference type="SAM" id="MobiDB-lite"/>
    </source>
</evidence>
<reference evidence="3" key="1">
    <citation type="submission" date="2021-04" db="EMBL/GenBank/DDBJ databases">
        <title>Sequencing of actinobacteria type strains.</title>
        <authorList>
            <person name="Nguyen G.-S."/>
            <person name="Wentzel A."/>
        </authorList>
    </citation>
    <scope>NUCLEOTIDE SEQUENCE</scope>
    <source>
        <strain evidence="3">DSM 42095</strain>
    </source>
</reference>
<feature type="domain" description="NodB homology" evidence="2">
    <location>
        <begin position="38"/>
        <end position="221"/>
    </location>
</feature>
<dbReference type="InterPro" id="IPR050248">
    <property type="entry name" value="Polysacc_deacetylase_ArnD"/>
</dbReference>
<dbReference type="InterPro" id="IPR011330">
    <property type="entry name" value="Glyco_hydro/deAcase_b/a-brl"/>
</dbReference>
<dbReference type="InterPro" id="IPR002509">
    <property type="entry name" value="NODB_dom"/>
</dbReference>
<dbReference type="GO" id="GO:0005975">
    <property type="term" value="P:carbohydrate metabolic process"/>
    <property type="evidence" value="ECO:0007669"/>
    <property type="project" value="InterPro"/>
</dbReference>
<organism evidence="3 4">
    <name type="scientific">Streptomyces daliensis</name>
    <dbReference type="NCBI Taxonomy" id="299421"/>
    <lineage>
        <taxon>Bacteria</taxon>
        <taxon>Bacillati</taxon>
        <taxon>Actinomycetota</taxon>
        <taxon>Actinomycetes</taxon>
        <taxon>Kitasatosporales</taxon>
        <taxon>Streptomycetaceae</taxon>
        <taxon>Streptomyces</taxon>
    </lineage>
</organism>
<name>A0A8T4J1N3_9ACTN</name>
<keyword evidence="4" id="KW-1185">Reference proteome</keyword>
<dbReference type="Gene3D" id="3.20.20.370">
    <property type="entry name" value="Glycoside hydrolase/deacetylase"/>
    <property type="match status" value="1"/>
</dbReference>
<dbReference type="EMBL" id="JAGSMN010000923">
    <property type="protein sequence ID" value="MBR7677410.1"/>
    <property type="molecule type" value="Genomic_DNA"/>
</dbReference>
<dbReference type="SUPFAM" id="SSF88713">
    <property type="entry name" value="Glycoside hydrolase/deacetylase"/>
    <property type="match status" value="1"/>
</dbReference>
<sequence length="225" mass="24199">MSHGVQKPGPGSAGESAEKGEGKGAGRGEGKGAEKSRTPLALTLDDGPDPTWTPKVLDLLRQERVKATFCLIGPNAERNPDLVKRIVAEGHRLCDHSMHHDTGMDQKPVSYQSKEILDAKRMIDKASGGAPLRYYRAPGGAFTPESRKIAAKNGMRPLGWTADSDDWRLPGAETIVGTVRQQVADGARIILMHDGGGDRSETYAALETLIPQLKQDGYAFGFPEA</sequence>
<dbReference type="Pfam" id="PF01522">
    <property type="entry name" value="Polysacc_deac_1"/>
    <property type="match status" value="1"/>
</dbReference>
<evidence type="ECO:0000313" key="4">
    <source>
        <dbReference type="Proteomes" id="UP000675554"/>
    </source>
</evidence>
<accession>A0A8T4J1N3</accession>
<protein>
    <submittedName>
        <fullName evidence="3">Polysaccharide deacetylase family protein</fullName>
    </submittedName>
</protein>
<dbReference type="Proteomes" id="UP000675554">
    <property type="component" value="Unassembled WGS sequence"/>
</dbReference>
<dbReference type="CDD" id="cd10917">
    <property type="entry name" value="CE4_NodB_like_6s_7s"/>
    <property type="match status" value="1"/>
</dbReference>
<feature type="compositionally biased region" description="Basic and acidic residues" evidence="1">
    <location>
        <begin position="16"/>
        <end position="37"/>
    </location>
</feature>
<dbReference type="PANTHER" id="PTHR10587:SF137">
    <property type="entry name" value="4-DEOXY-4-FORMAMIDO-L-ARABINOSE-PHOSPHOUNDECAPRENOL DEFORMYLASE ARND-RELATED"/>
    <property type="match status" value="1"/>
</dbReference>
<gene>
    <name evidence="3" type="ORF">KDA82_31355</name>
</gene>
<dbReference type="PANTHER" id="PTHR10587">
    <property type="entry name" value="GLYCOSYL TRANSFERASE-RELATED"/>
    <property type="match status" value="1"/>
</dbReference>